<evidence type="ECO:0000256" key="2">
    <source>
        <dbReference type="RuleBase" id="RU362039"/>
    </source>
</evidence>
<name>A0A419EWU9_9BACT</name>
<dbReference type="Proteomes" id="UP000285961">
    <property type="component" value="Unassembled WGS sequence"/>
</dbReference>
<feature type="domain" description="Calcineurin-like phosphoesterase" evidence="3">
    <location>
        <begin position="1"/>
        <end position="146"/>
    </location>
</feature>
<dbReference type="InterPro" id="IPR000979">
    <property type="entry name" value="Phosphodiesterase_MJ0936/Vps29"/>
</dbReference>
<evidence type="ECO:0000256" key="1">
    <source>
        <dbReference type="ARBA" id="ARBA00008950"/>
    </source>
</evidence>
<dbReference type="PANTHER" id="PTHR11124">
    <property type="entry name" value="VACUOLAR SORTING PROTEIN VPS29"/>
    <property type="match status" value="1"/>
</dbReference>
<dbReference type="GO" id="GO:0016787">
    <property type="term" value="F:hydrolase activity"/>
    <property type="evidence" value="ECO:0007669"/>
    <property type="project" value="UniProtKB-UniRule"/>
</dbReference>
<reference evidence="4 5" key="1">
    <citation type="journal article" date="2017" name="ISME J.">
        <title>Energy and carbon metabolisms in a deep terrestrial subsurface fluid microbial community.</title>
        <authorList>
            <person name="Momper L."/>
            <person name="Jungbluth S.P."/>
            <person name="Lee M.D."/>
            <person name="Amend J.P."/>
        </authorList>
    </citation>
    <scope>NUCLEOTIDE SEQUENCE [LARGE SCALE GENOMIC DNA]</scope>
    <source>
        <strain evidence="4">SURF_17</strain>
    </source>
</reference>
<dbReference type="SUPFAM" id="SSF56300">
    <property type="entry name" value="Metallo-dependent phosphatases"/>
    <property type="match status" value="1"/>
</dbReference>
<gene>
    <name evidence="4" type="ORF">C4532_11385</name>
</gene>
<dbReference type="Pfam" id="PF12850">
    <property type="entry name" value="Metallophos_2"/>
    <property type="match status" value="1"/>
</dbReference>
<evidence type="ECO:0000259" key="3">
    <source>
        <dbReference type="Pfam" id="PF12850"/>
    </source>
</evidence>
<dbReference type="EC" id="3.1.4.-" evidence="2"/>
<sequence>MRVGVISDTHGYLNPKILQIFRGVQHIIHAGDIGTMDVIFNLSAIAPVIAVRGNMDTAEISSTYPEDHRLQLAGTDVFITHNGGMLLRSPNAFRARCGPKRPDAFIWGHTHRAENRVIDGMLSLNPGSAGKPMFDLPASVAVLNLEPGQPPRAEIVTL</sequence>
<comment type="caution">
    <text evidence="4">The sequence shown here is derived from an EMBL/GenBank/DDBJ whole genome shotgun (WGS) entry which is preliminary data.</text>
</comment>
<keyword evidence="2" id="KW-0479">Metal-binding</keyword>
<dbReference type="GO" id="GO:0046872">
    <property type="term" value="F:metal ion binding"/>
    <property type="evidence" value="ECO:0007669"/>
    <property type="project" value="UniProtKB-KW"/>
</dbReference>
<evidence type="ECO:0000313" key="5">
    <source>
        <dbReference type="Proteomes" id="UP000285961"/>
    </source>
</evidence>
<dbReference type="EMBL" id="QZKI01000085">
    <property type="protein sequence ID" value="RJP69166.1"/>
    <property type="molecule type" value="Genomic_DNA"/>
</dbReference>
<evidence type="ECO:0000313" key="4">
    <source>
        <dbReference type="EMBL" id="RJP69166.1"/>
    </source>
</evidence>
<accession>A0A419EWU9</accession>
<dbReference type="Gene3D" id="3.60.21.10">
    <property type="match status" value="1"/>
</dbReference>
<dbReference type="InterPro" id="IPR024654">
    <property type="entry name" value="Calcineurin-like_PHP_lpxH"/>
</dbReference>
<protein>
    <recommendedName>
        <fullName evidence="2">Phosphoesterase</fullName>
        <ecNumber evidence="2">3.1.4.-</ecNumber>
    </recommendedName>
</protein>
<dbReference type="NCBIfam" id="TIGR00040">
    <property type="entry name" value="yfcE"/>
    <property type="match status" value="1"/>
</dbReference>
<dbReference type="InterPro" id="IPR029052">
    <property type="entry name" value="Metallo-depent_PP-like"/>
</dbReference>
<comment type="cofactor">
    <cofactor evidence="2">
        <name>a divalent metal cation</name>
        <dbReference type="ChEBI" id="CHEBI:60240"/>
    </cofactor>
</comment>
<comment type="similarity">
    <text evidence="1 2">Belongs to the metallophosphoesterase superfamily. YfcE family.</text>
</comment>
<dbReference type="AlphaFoldDB" id="A0A419EWU9"/>
<organism evidence="4 5">
    <name type="scientific">Candidatus Abyssobacteria bacterium SURF_17</name>
    <dbReference type="NCBI Taxonomy" id="2093361"/>
    <lineage>
        <taxon>Bacteria</taxon>
        <taxon>Pseudomonadati</taxon>
        <taxon>Candidatus Hydrogenedentota</taxon>
        <taxon>Candidatus Abyssobacteria</taxon>
    </lineage>
</organism>
<proteinExistence type="inferred from homology"/>